<dbReference type="Gene3D" id="3.90.1580.10">
    <property type="entry name" value="paralog of FGE (formylglycine-generating enzyme)"/>
    <property type="match status" value="1"/>
</dbReference>
<protein>
    <recommendedName>
        <fullName evidence="3">Sulfatase-modifying factor enzyme-like domain-containing protein</fullName>
    </recommendedName>
</protein>
<dbReference type="RefSeq" id="WP_068504630.1">
    <property type="nucleotide sequence ID" value="NZ_LWQU01000198.1"/>
</dbReference>
<feature type="region of interest" description="Disordered" evidence="1">
    <location>
        <begin position="134"/>
        <end position="163"/>
    </location>
</feature>
<feature type="signal peptide" evidence="2">
    <location>
        <begin position="1"/>
        <end position="23"/>
    </location>
</feature>
<dbReference type="Proteomes" id="UP000078543">
    <property type="component" value="Unassembled WGS sequence"/>
</dbReference>
<name>A0A178M820_9PROT</name>
<dbReference type="AlphaFoldDB" id="A0A178M820"/>
<proteinExistence type="predicted"/>
<evidence type="ECO:0000313" key="5">
    <source>
        <dbReference type="Proteomes" id="UP000078543"/>
    </source>
</evidence>
<evidence type="ECO:0000313" key="4">
    <source>
        <dbReference type="EMBL" id="OAN44357.1"/>
    </source>
</evidence>
<dbReference type="InterPro" id="IPR051043">
    <property type="entry name" value="Sulfatase_Mod_Factor_Kinase"/>
</dbReference>
<feature type="region of interest" description="Disordered" evidence="1">
    <location>
        <begin position="50"/>
        <end position="76"/>
    </location>
</feature>
<dbReference type="GO" id="GO:0120147">
    <property type="term" value="F:formylglycine-generating oxidase activity"/>
    <property type="evidence" value="ECO:0007669"/>
    <property type="project" value="TreeGrafter"/>
</dbReference>
<evidence type="ECO:0000256" key="2">
    <source>
        <dbReference type="SAM" id="SignalP"/>
    </source>
</evidence>
<dbReference type="STRING" id="1437059.A6A05_17595"/>
<evidence type="ECO:0000256" key="1">
    <source>
        <dbReference type="SAM" id="MobiDB-lite"/>
    </source>
</evidence>
<sequence>MMMLSRLTGSVAVLWFAAFPAQAACSLDDIVALAKAGYTKAEIEVHCKEGGTSTNTDKGSAQLSPEEKAPGTGFRGCPTCPEMAVIPAGSFMMGSPSDEKSGYSSERPQHLVTIAAPFALGKTEVTQAEWEAVMGGNPSSLSDSSFRRSTWGGSSAGSPGTGA</sequence>
<dbReference type="PANTHER" id="PTHR23150">
    <property type="entry name" value="SULFATASE MODIFYING FACTOR 1, 2"/>
    <property type="match status" value="1"/>
</dbReference>
<feature type="chain" id="PRO_5008091748" description="Sulfatase-modifying factor enzyme-like domain-containing protein" evidence="2">
    <location>
        <begin position="24"/>
        <end position="163"/>
    </location>
</feature>
<dbReference type="SUPFAM" id="SSF56436">
    <property type="entry name" value="C-type lectin-like"/>
    <property type="match status" value="1"/>
</dbReference>
<dbReference type="InterPro" id="IPR016187">
    <property type="entry name" value="CTDL_fold"/>
</dbReference>
<reference evidence="4 5" key="1">
    <citation type="submission" date="2016-04" db="EMBL/GenBank/DDBJ databases">
        <title>Draft genome sequence of freshwater magnetotactic bacteria Magnetospirillum marisnigri SP-1 and Magnetospirillum moscoviense BB-1.</title>
        <authorList>
            <person name="Koziaeva V."/>
            <person name="Dziuba M.V."/>
            <person name="Ivanov T.M."/>
            <person name="Kuznetsov B."/>
            <person name="Grouzdev D.S."/>
        </authorList>
    </citation>
    <scope>NUCLEOTIDE SEQUENCE [LARGE SCALE GENOMIC DNA]</scope>
    <source>
        <strain evidence="4 5">BB-1</strain>
    </source>
</reference>
<dbReference type="InterPro" id="IPR042095">
    <property type="entry name" value="SUMF_sf"/>
</dbReference>
<feature type="compositionally biased region" description="Low complexity" evidence="1">
    <location>
        <begin position="139"/>
        <end position="163"/>
    </location>
</feature>
<keyword evidence="2" id="KW-0732">Signal</keyword>
<keyword evidence="5" id="KW-1185">Reference proteome</keyword>
<feature type="domain" description="Sulfatase-modifying factor enzyme-like" evidence="3">
    <location>
        <begin position="80"/>
        <end position="136"/>
    </location>
</feature>
<dbReference type="OrthoDB" id="9768004at2"/>
<dbReference type="InterPro" id="IPR005532">
    <property type="entry name" value="SUMF_dom"/>
</dbReference>
<dbReference type="PANTHER" id="PTHR23150:SF19">
    <property type="entry name" value="FORMYLGLYCINE-GENERATING ENZYME"/>
    <property type="match status" value="1"/>
</dbReference>
<feature type="compositionally biased region" description="Polar residues" evidence="1">
    <location>
        <begin position="51"/>
        <end position="63"/>
    </location>
</feature>
<accession>A0A178M820</accession>
<organism evidence="4 5">
    <name type="scientific">Magnetospirillum moscoviense</name>
    <dbReference type="NCBI Taxonomy" id="1437059"/>
    <lineage>
        <taxon>Bacteria</taxon>
        <taxon>Pseudomonadati</taxon>
        <taxon>Pseudomonadota</taxon>
        <taxon>Alphaproteobacteria</taxon>
        <taxon>Rhodospirillales</taxon>
        <taxon>Rhodospirillaceae</taxon>
        <taxon>Magnetospirillum</taxon>
    </lineage>
</organism>
<gene>
    <name evidence="4" type="ORF">A6A05_17595</name>
</gene>
<dbReference type="EMBL" id="LWQU01000198">
    <property type="protein sequence ID" value="OAN44357.1"/>
    <property type="molecule type" value="Genomic_DNA"/>
</dbReference>
<evidence type="ECO:0000259" key="3">
    <source>
        <dbReference type="Pfam" id="PF03781"/>
    </source>
</evidence>
<dbReference type="Pfam" id="PF03781">
    <property type="entry name" value="FGE-sulfatase"/>
    <property type="match status" value="1"/>
</dbReference>
<comment type="caution">
    <text evidence="4">The sequence shown here is derived from an EMBL/GenBank/DDBJ whole genome shotgun (WGS) entry which is preliminary data.</text>
</comment>